<protein>
    <submittedName>
        <fullName evidence="2">Uncharacterized protein</fullName>
    </submittedName>
</protein>
<dbReference type="Proteomes" id="UP000652219">
    <property type="component" value="Unassembled WGS sequence"/>
</dbReference>
<feature type="transmembrane region" description="Helical" evidence="1">
    <location>
        <begin position="40"/>
        <end position="63"/>
    </location>
</feature>
<proteinExistence type="predicted"/>
<sequence length="115" mass="11966">MLTLDAGWLAGWITDVWTSGVLSRCCTGFLPSGSSTTDRFAPHCIAPGAVLAGFWSPALVLLLQVRLAPGWRCPSGIGGLDWSGLALAWPWPALLCSALLCSALLCSALLCSACC</sequence>
<keyword evidence="1" id="KW-0472">Membrane</keyword>
<gene>
    <name evidence="2" type="ORF">CSOJ01_04206</name>
</gene>
<reference evidence="2 3" key="1">
    <citation type="journal article" date="2020" name="Phytopathology">
        <title>Genome Sequence Resources of Colletotrichum truncatum, C. plurivorum, C. musicola, and C. sojae: Four Species Pathogenic to Soybean (Glycine max).</title>
        <authorList>
            <person name="Rogerio F."/>
            <person name="Boufleur T.R."/>
            <person name="Ciampi-Guillardi M."/>
            <person name="Sukno S.A."/>
            <person name="Thon M.R."/>
            <person name="Massola Junior N.S."/>
            <person name="Baroncelli R."/>
        </authorList>
    </citation>
    <scope>NUCLEOTIDE SEQUENCE [LARGE SCALE GENOMIC DNA]</scope>
    <source>
        <strain evidence="2 3">LFN0009</strain>
    </source>
</reference>
<accession>A0A8H6JJ82</accession>
<keyword evidence="1" id="KW-1133">Transmembrane helix</keyword>
<evidence type="ECO:0000256" key="1">
    <source>
        <dbReference type="SAM" id="Phobius"/>
    </source>
</evidence>
<keyword evidence="3" id="KW-1185">Reference proteome</keyword>
<keyword evidence="1" id="KW-0812">Transmembrane</keyword>
<name>A0A8H6JJ82_9PEZI</name>
<comment type="caution">
    <text evidence="2">The sequence shown here is derived from an EMBL/GenBank/DDBJ whole genome shotgun (WGS) entry which is preliminary data.</text>
</comment>
<organism evidence="2 3">
    <name type="scientific">Colletotrichum sojae</name>
    <dbReference type="NCBI Taxonomy" id="2175907"/>
    <lineage>
        <taxon>Eukaryota</taxon>
        <taxon>Fungi</taxon>
        <taxon>Dikarya</taxon>
        <taxon>Ascomycota</taxon>
        <taxon>Pezizomycotina</taxon>
        <taxon>Sordariomycetes</taxon>
        <taxon>Hypocreomycetidae</taxon>
        <taxon>Glomerellales</taxon>
        <taxon>Glomerellaceae</taxon>
        <taxon>Colletotrichum</taxon>
        <taxon>Colletotrichum orchidearum species complex</taxon>
    </lineage>
</organism>
<feature type="transmembrane region" description="Helical" evidence="1">
    <location>
        <begin position="84"/>
        <end position="110"/>
    </location>
</feature>
<evidence type="ECO:0000313" key="2">
    <source>
        <dbReference type="EMBL" id="KAF6814152.1"/>
    </source>
</evidence>
<dbReference type="AlphaFoldDB" id="A0A8H6JJ82"/>
<dbReference type="EMBL" id="WIGN01000046">
    <property type="protein sequence ID" value="KAF6814152.1"/>
    <property type="molecule type" value="Genomic_DNA"/>
</dbReference>
<evidence type="ECO:0000313" key="3">
    <source>
        <dbReference type="Proteomes" id="UP000652219"/>
    </source>
</evidence>